<proteinExistence type="predicted"/>
<accession>A0ABN7AYF4</accession>
<dbReference type="Pfam" id="PF17862">
    <property type="entry name" value="AAA_lid_3"/>
    <property type="match status" value="1"/>
</dbReference>
<dbReference type="InterPro" id="IPR050168">
    <property type="entry name" value="AAA_ATPase_domain"/>
</dbReference>
<dbReference type="SMART" id="SM00382">
    <property type="entry name" value="AAA"/>
    <property type="match status" value="2"/>
</dbReference>
<dbReference type="Gene3D" id="3.40.50.300">
    <property type="entry name" value="P-loop containing nucleotide triphosphate hydrolases"/>
    <property type="match status" value="2"/>
</dbReference>
<protein>
    <submittedName>
        <fullName evidence="2">Spermatogenesis associated 5-like 1</fullName>
    </submittedName>
</protein>
<dbReference type="InterPro" id="IPR003959">
    <property type="entry name" value="ATPase_AAA_core"/>
</dbReference>
<evidence type="ECO:0000259" key="1">
    <source>
        <dbReference type="SMART" id="SM00382"/>
    </source>
</evidence>
<dbReference type="InterPro" id="IPR041569">
    <property type="entry name" value="AAA_lid_3"/>
</dbReference>
<feature type="domain" description="AAA+ ATPase" evidence="1">
    <location>
        <begin position="481"/>
        <end position="628"/>
    </location>
</feature>
<dbReference type="InterPro" id="IPR003960">
    <property type="entry name" value="ATPase_AAA_CS"/>
</dbReference>
<keyword evidence="3" id="KW-1185">Reference proteome</keyword>
<gene>
    <name evidence="2" type="ORF">NTJ_08347</name>
</gene>
<dbReference type="Pfam" id="PF00004">
    <property type="entry name" value="AAA"/>
    <property type="match status" value="2"/>
</dbReference>
<dbReference type="EMBL" id="AP028914">
    <property type="protein sequence ID" value="BES95542.1"/>
    <property type="molecule type" value="Genomic_DNA"/>
</dbReference>
<dbReference type="PANTHER" id="PTHR23077">
    <property type="entry name" value="AAA-FAMILY ATPASE"/>
    <property type="match status" value="1"/>
</dbReference>
<dbReference type="Gene3D" id="1.10.8.60">
    <property type="match status" value="2"/>
</dbReference>
<organism evidence="2 3">
    <name type="scientific">Nesidiocoris tenuis</name>
    <dbReference type="NCBI Taxonomy" id="355587"/>
    <lineage>
        <taxon>Eukaryota</taxon>
        <taxon>Metazoa</taxon>
        <taxon>Ecdysozoa</taxon>
        <taxon>Arthropoda</taxon>
        <taxon>Hexapoda</taxon>
        <taxon>Insecta</taxon>
        <taxon>Pterygota</taxon>
        <taxon>Neoptera</taxon>
        <taxon>Paraneoptera</taxon>
        <taxon>Hemiptera</taxon>
        <taxon>Heteroptera</taxon>
        <taxon>Panheteroptera</taxon>
        <taxon>Cimicomorpha</taxon>
        <taxon>Miridae</taxon>
        <taxon>Dicyphina</taxon>
        <taxon>Nesidiocoris</taxon>
    </lineage>
</organism>
<sequence>METNLTVVSLKSSPFDLQQLYVPAEFCAPEEIGKYATVVLDDSSSYLCRVFEEENLQRNCCMLERSVQLTPQRVQPEITRLSCIKFIPSLKIFKIVKLTVVLANIEDTNTWKNRRISYLALVKQLLRVFVFSSGSTLNLDNFEAAKKLGIKSIFVSDTGTPNPGKVVASTRVILSELVSWERFSLRTSAVAIEVPGCSKAYEQLAEFVHFRKSLTGNKLLADYRFSQLMVVGPGGCGKKTLIQKAAMESDAVLVRLDCTKVTQPKPGDTEALIKRSFDHASSLAKEGLTILLLLHLETVCRKPGRIVDLINNLLDSAACLPNLIIATSSSDPARIHESLKSGSRLNNVIHVGVPNEDDRAAMLKILAGEDLPLTDEMCQDLARMSPGYVMADLCLIVNNARRKMLCDNRDLPPTTEMAFAELKSALSLVEPSALRGELGVVNSGFANVELGGLHQIKETLFRTVLWPLQHAAAFEKLNIKRSSGVLLYGPPGCAKTSLARTVAAGSSVTFLAVSAADLYSPFVGDTERTIASLFQRARSAAPTLLFIDEIDALVGNRDGGQKKAQERVLSSFLIEMDGVGVKVESELQQDPSDSRVIIVAATNRPNVIDAALLRPGRLDKLIHVPPPDVHDRHDILKVITKMMPLDKDVDLLEIAKMTDLHSGADLSNLCREAAFHAMTNRGMDTAMINQQDFLTVLSKFEPSLNTKMVQWYEDFLFA</sequence>
<reference evidence="2 3" key="1">
    <citation type="submission" date="2023-09" db="EMBL/GenBank/DDBJ databases">
        <title>Nesidiocoris tenuis whole genome shotgun sequence.</title>
        <authorList>
            <person name="Shibata T."/>
            <person name="Shimoda M."/>
            <person name="Kobayashi T."/>
            <person name="Uehara T."/>
        </authorList>
    </citation>
    <scope>NUCLEOTIDE SEQUENCE [LARGE SCALE GENOMIC DNA]</scope>
    <source>
        <strain evidence="2 3">Japan</strain>
    </source>
</reference>
<feature type="domain" description="AAA+ ATPase" evidence="1">
    <location>
        <begin position="224"/>
        <end position="355"/>
    </location>
</feature>
<dbReference type="InterPro" id="IPR027417">
    <property type="entry name" value="P-loop_NTPase"/>
</dbReference>
<evidence type="ECO:0000313" key="3">
    <source>
        <dbReference type="Proteomes" id="UP001307889"/>
    </source>
</evidence>
<name>A0ABN7AYF4_9HEMI</name>
<dbReference type="PROSITE" id="PS00674">
    <property type="entry name" value="AAA"/>
    <property type="match status" value="1"/>
</dbReference>
<evidence type="ECO:0000313" key="2">
    <source>
        <dbReference type="EMBL" id="BES95542.1"/>
    </source>
</evidence>
<dbReference type="Proteomes" id="UP001307889">
    <property type="component" value="Chromosome 6"/>
</dbReference>
<dbReference type="PANTHER" id="PTHR23077:SF194">
    <property type="entry name" value="ATPASE FAMILY GENE 2 PROTEIN HOMOLOG B"/>
    <property type="match status" value="1"/>
</dbReference>
<dbReference type="SUPFAM" id="SSF52540">
    <property type="entry name" value="P-loop containing nucleoside triphosphate hydrolases"/>
    <property type="match status" value="2"/>
</dbReference>
<dbReference type="InterPro" id="IPR003593">
    <property type="entry name" value="AAA+_ATPase"/>
</dbReference>